<gene>
    <name evidence="1" type="ordered locus">TERMP_02107</name>
</gene>
<organism evidence="1 2">
    <name type="scientific">Thermococcus barophilus (strain DSM 11836 / MP)</name>
    <dbReference type="NCBI Taxonomy" id="391623"/>
    <lineage>
        <taxon>Archaea</taxon>
        <taxon>Methanobacteriati</taxon>
        <taxon>Methanobacteriota</taxon>
        <taxon>Thermococci</taxon>
        <taxon>Thermococcales</taxon>
        <taxon>Thermococcaceae</taxon>
        <taxon>Thermococcus</taxon>
    </lineage>
</organism>
<dbReference type="PATRIC" id="fig|391623.17.peg.2104"/>
<dbReference type="EMBL" id="CP002372">
    <property type="protein sequence ID" value="ADT85081.1"/>
    <property type="molecule type" value="Genomic_DNA"/>
</dbReference>
<evidence type="ECO:0000313" key="2">
    <source>
        <dbReference type="Proteomes" id="UP000007478"/>
    </source>
</evidence>
<proteinExistence type="predicted"/>
<protein>
    <submittedName>
        <fullName evidence="1">Uncharacterized protein</fullName>
    </submittedName>
</protein>
<dbReference type="Proteomes" id="UP000007478">
    <property type="component" value="Chromosome"/>
</dbReference>
<reference evidence="1 2" key="1">
    <citation type="journal article" date="2011" name="J. Bacteriol.">
        <title>Complete genome sequence of the hyperthermophilic, piezophilic, heterotrophic, and carboxydotrophic archaeon Thermococcus barophilus MP.</title>
        <authorList>
            <person name="Vannier P."/>
            <person name="Marteinsson V.T."/>
            <person name="Fridjonsson O.H."/>
            <person name="Oger P."/>
            <person name="Jebbar M."/>
        </authorList>
    </citation>
    <scope>NUCLEOTIDE SEQUENCE [LARGE SCALE GENOMIC DNA]</scope>
    <source>
        <strain evidence="2">DSM 11836 / MP</strain>
    </source>
</reference>
<name>F0LLY2_THEBM</name>
<dbReference type="KEGG" id="tba:TERMP_02107"/>
<sequence length="39" mass="4451">MISIVEALTGNEEYKGKGRMRQYGMKSSSVIYIQHGFLK</sequence>
<accession>F0LLY2</accession>
<evidence type="ECO:0000313" key="1">
    <source>
        <dbReference type="EMBL" id="ADT85081.1"/>
    </source>
</evidence>
<dbReference type="HOGENOM" id="CLU_3302930_0_0_2"/>
<keyword evidence="2" id="KW-1185">Reference proteome</keyword>
<dbReference type="AlphaFoldDB" id="F0LLY2"/>